<dbReference type="AlphaFoldDB" id="A0ABD1T2I5"/>
<evidence type="ECO:0000313" key="2">
    <source>
        <dbReference type="Proteomes" id="UP001604336"/>
    </source>
</evidence>
<comment type="caution">
    <text evidence="1">The sequence shown here is derived from an EMBL/GenBank/DDBJ whole genome shotgun (WGS) entry which is preliminary data.</text>
</comment>
<reference evidence="2" key="1">
    <citation type="submission" date="2024-07" db="EMBL/GenBank/DDBJ databases">
        <title>Two chromosome-level genome assemblies of Korean endemic species Abeliophyllum distichum and Forsythia ovata (Oleaceae).</title>
        <authorList>
            <person name="Jang H."/>
        </authorList>
    </citation>
    <scope>NUCLEOTIDE SEQUENCE [LARGE SCALE GENOMIC DNA]</scope>
</reference>
<organism evidence="1 2">
    <name type="scientific">Abeliophyllum distichum</name>
    <dbReference type="NCBI Taxonomy" id="126358"/>
    <lineage>
        <taxon>Eukaryota</taxon>
        <taxon>Viridiplantae</taxon>
        <taxon>Streptophyta</taxon>
        <taxon>Embryophyta</taxon>
        <taxon>Tracheophyta</taxon>
        <taxon>Spermatophyta</taxon>
        <taxon>Magnoliopsida</taxon>
        <taxon>eudicotyledons</taxon>
        <taxon>Gunneridae</taxon>
        <taxon>Pentapetalae</taxon>
        <taxon>asterids</taxon>
        <taxon>lamiids</taxon>
        <taxon>Lamiales</taxon>
        <taxon>Oleaceae</taxon>
        <taxon>Forsythieae</taxon>
        <taxon>Abeliophyllum</taxon>
    </lineage>
</organism>
<protein>
    <submittedName>
        <fullName evidence="1">Uncharacterized protein</fullName>
    </submittedName>
</protein>
<sequence length="111" mass="12355">MGELVEMGRNWSRSEWDCSSVEKGQRQWWVAGQIGASSSMENCVRRKEGCRSDWGFQQRGELCSKEGGLPVRLGQKAAWRNVFEGRRVAGQIGASSSVENCVRTAGNRGQM</sequence>
<name>A0ABD1T2I5_9LAMI</name>
<proteinExistence type="predicted"/>
<dbReference type="EMBL" id="JBFOLK010000006">
    <property type="protein sequence ID" value="KAL2506916.1"/>
    <property type="molecule type" value="Genomic_DNA"/>
</dbReference>
<dbReference type="Proteomes" id="UP001604336">
    <property type="component" value="Unassembled WGS sequence"/>
</dbReference>
<keyword evidence="2" id="KW-1185">Reference proteome</keyword>
<evidence type="ECO:0000313" key="1">
    <source>
        <dbReference type="EMBL" id="KAL2506916.1"/>
    </source>
</evidence>
<accession>A0ABD1T2I5</accession>
<gene>
    <name evidence="1" type="ORF">Adt_22537</name>
</gene>